<feature type="compositionally biased region" description="Basic residues" evidence="1">
    <location>
        <begin position="167"/>
        <end position="178"/>
    </location>
</feature>
<gene>
    <name evidence="2" type="ORF">IFM89_030027</name>
</gene>
<dbReference type="EMBL" id="JADFTS010000002">
    <property type="protein sequence ID" value="KAF9622169.1"/>
    <property type="molecule type" value="Genomic_DNA"/>
</dbReference>
<evidence type="ECO:0000313" key="2">
    <source>
        <dbReference type="EMBL" id="KAF9622169.1"/>
    </source>
</evidence>
<evidence type="ECO:0000313" key="3">
    <source>
        <dbReference type="Proteomes" id="UP000631114"/>
    </source>
</evidence>
<feature type="region of interest" description="Disordered" evidence="1">
    <location>
        <begin position="165"/>
        <end position="226"/>
    </location>
</feature>
<evidence type="ECO:0000256" key="1">
    <source>
        <dbReference type="SAM" id="MobiDB-lite"/>
    </source>
</evidence>
<dbReference type="AlphaFoldDB" id="A0A835IRQ1"/>
<evidence type="ECO:0008006" key="4">
    <source>
        <dbReference type="Google" id="ProtNLM"/>
    </source>
</evidence>
<accession>A0A835IRQ1</accession>
<dbReference type="OrthoDB" id="1683089at2759"/>
<dbReference type="Proteomes" id="UP000631114">
    <property type="component" value="Unassembled WGS sequence"/>
</dbReference>
<protein>
    <recommendedName>
        <fullName evidence="4">CCHC-type domain-containing protein</fullName>
    </recommendedName>
</protein>
<comment type="caution">
    <text evidence="2">The sequence shown here is derived from an EMBL/GenBank/DDBJ whole genome shotgun (WGS) entry which is preliminary data.</text>
</comment>
<sequence>MGKSSLGATKAYKQQELTRILGVINKTDNKALDWLDTEPRSCWARADFDWISKCDELTNNFSESFNSWILKIRDKPLVNFLDKYNLNLLQLVYGRRELSMSLMTGDVAPNVLFMIKMRELRYNWYCSPYFSVEAFRATSATYLYPIDNIEDWPKIDNIEELVLPPKNTRKSGRPKKQRIRGEDEPLKSHRKCAKCGTPGHNTLTCDARKKGVHSKRRKPQDQGAQYHNEAAVAQAVPVAPPMQPAPSAPPMQPTPDLPEPSNRRGRKIRNVPLQEETPAAPTQGGRRRALGPDEVQHDAAPAQAQGGRGRAPGQDEVQYDAAPAKHKHKEAEGGAEGQEEEVYHSHLQCKKHHLYKMKVLEEEV</sequence>
<reference evidence="2 3" key="1">
    <citation type="submission" date="2020-10" db="EMBL/GenBank/DDBJ databases">
        <title>The Coptis chinensis genome and diversification of protoberbering-type alkaloids.</title>
        <authorList>
            <person name="Wang B."/>
            <person name="Shu S."/>
            <person name="Song C."/>
            <person name="Liu Y."/>
        </authorList>
    </citation>
    <scope>NUCLEOTIDE SEQUENCE [LARGE SCALE GENOMIC DNA]</scope>
    <source>
        <strain evidence="2">HL-2020</strain>
        <tissue evidence="2">Leaf</tissue>
    </source>
</reference>
<organism evidence="2 3">
    <name type="scientific">Coptis chinensis</name>
    <dbReference type="NCBI Taxonomy" id="261450"/>
    <lineage>
        <taxon>Eukaryota</taxon>
        <taxon>Viridiplantae</taxon>
        <taxon>Streptophyta</taxon>
        <taxon>Embryophyta</taxon>
        <taxon>Tracheophyta</taxon>
        <taxon>Spermatophyta</taxon>
        <taxon>Magnoliopsida</taxon>
        <taxon>Ranunculales</taxon>
        <taxon>Ranunculaceae</taxon>
        <taxon>Coptidoideae</taxon>
        <taxon>Coptis</taxon>
    </lineage>
</organism>
<proteinExistence type="predicted"/>
<keyword evidence="3" id="KW-1185">Reference proteome</keyword>
<name>A0A835IRQ1_9MAGN</name>
<feature type="compositionally biased region" description="Pro residues" evidence="1">
    <location>
        <begin position="239"/>
        <end position="258"/>
    </location>
</feature>
<feature type="region of interest" description="Disordered" evidence="1">
    <location>
        <begin position="239"/>
        <end position="344"/>
    </location>
</feature>